<dbReference type="AlphaFoldDB" id="A0A183FI55"/>
<sequence length="155" mass="17333">MASSCEPSKGQVTGDPADERWAQVESEIRNSKILGIRNWVQKGHDLDFSLRRGTPGGEQSPLPRRTPGKIHLSSDARHLLLAVGGFRVVSRGEVIVKGKGVMETFWLVEPNSVEPETDLENEELRMECDNNHAQPIPPTGIYEEFRRSEKESSLN</sequence>
<evidence type="ECO:0000313" key="13">
    <source>
        <dbReference type="WBParaSite" id="HPBE_0000653101-mRNA-1"/>
    </source>
</evidence>
<dbReference type="Gene3D" id="3.30.70.1230">
    <property type="entry name" value="Nucleotide cyclase"/>
    <property type="match status" value="1"/>
</dbReference>
<evidence type="ECO:0000256" key="8">
    <source>
        <dbReference type="ARBA" id="ARBA00023239"/>
    </source>
</evidence>
<keyword evidence="4" id="KW-0547">Nucleotide-binding</keyword>
<dbReference type="InterPro" id="IPR001054">
    <property type="entry name" value="A/G_cyclase"/>
</dbReference>
<dbReference type="GO" id="GO:0004016">
    <property type="term" value="F:adenylate cyclase activity"/>
    <property type="evidence" value="ECO:0007669"/>
    <property type="project" value="TreeGrafter"/>
</dbReference>
<feature type="region of interest" description="Disordered" evidence="9">
    <location>
        <begin position="48"/>
        <end position="70"/>
    </location>
</feature>
<evidence type="ECO:0000256" key="4">
    <source>
        <dbReference type="ARBA" id="ARBA00022741"/>
    </source>
</evidence>
<dbReference type="InterPro" id="IPR029787">
    <property type="entry name" value="Nucleotide_cyclase"/>
</dbReference>
<dbReference type="OrthoDB" id="1890790at2759"/>
<dbReference type="InterPro" id="IPR050401">
    <property type="entry name" value="Cyclic_nucleotide_synthase"/>
</dbReference>
<dbReference type="Proteomes" id="UP000050761">
    <property type="component" value="Unassembled WGS sequence"/>
</dbReference>
<evidence type="ECO:0000256" key="3">
    <source>
        <dbReference type="ARBA" id="ARBA00022692"/>
    </source>
</evidence>
<evidence type="ECO:0000256" key="6">
    <source>
        <dbReference type="ARBA" id="ARBA00023136"/>
    </source>
</evidence>
<keyword evidence="12" id="KW-1185">Reference proteome</keyword>
<dbReference type="GO" id="GO:0004383">
    <property type="term" value="F:guanylate cyclase activity"/>
    <property type="evidence" value="ECO:0007669"/>
    <property type="project" value="UniProtKB-EC"/>
</dbReference>
<keyword evidence="5" id="KW-1133">Transmembrane helix</keyword>
<dbReference type="EMBL" id="UZAH01025684">
    <property type="protein sequence ID" value="VDO68653.1"/>
    <property type="molecule type" value="Genomic_DNA"/>
</dbReference>
<dbReference type="GO" id="GO:0005886">
    <property type="term" value="C:plasma membrane"/>
    <property type="evidence" value="ECO:0007669"/>
    <property type="project" value="TreeGrafter"/>
</dbReference>
<evidence type="ECO:0000313" key="12">
    <source>
        <dbReference type="Proteomes" id="UP000050761"/>
    </source>
</evidence>
<proteinExistence type="predicted"/>
<comment type="subcellular location">
    <subcellularLocation>
        <location evidence="2">Membrane</location>
    </subcellularLocation>
</comment>
<dbReference type="SUPFAM" id="SSF55073">
    <property type="entry name" value="Nucleotide cyclase"/>
    <property type="match status" value="1"/>
</dbReference>
<organism evidence="12 13">
    <name type="scientific">Heligmosomoides polygyrus</name>
    <name type="common">Parasitic roundworm</name>
    <dbReference type="NCBI Taxonomy" id="6339"/>
    <lineage>
        <taxon>Eukaryota</taxon>
        <taxon>Metazoa</taxon>
        <taxon>Ecdysozoa</taxon>
        <taxon>Nematoda</taxon>
        <taxon>Chromadorea</taxon>
        <taxon>Rhabditida</taxon>
        <taxon>Rhabditina</taxon>
        <taxon>Rhabditomorpha</taxon>
        <taxon>Strongyloidea</taxon>
        <taxon>Heligmosomidae</taxon>
        <taxon>Heligmosomoides</taxon>
    </lineage>
</organism>
<keyword evidence="3" id="KW-0812">Transmembrane</keyword>
<dbReference type="GO" id="GO:0001653">
    <property type="term" value="F:peptide receptor activity"/>
    <property type="evidence" value="ECO:0007669"/>
    <property type="project" value="TreeGrafter"/>
</dbReference>
<evidence type="ECO:0000256" key="2">
    <source>
        <dbReference type="ARBA" id="ARBA00004370"/>
    </source>
</evidence>
<keyword evidence="6" id="KW-0472">Membrane</keyword>
<keyword evidence="8" id="KW-0456">Lyase</keyword>
<name>A0A183FI55_HELPZ</name>
<dbReference type="PANTHER" id="PTHR11920">
    <property type="entry name" value="GUANYLYL CYCLASE"/>
    <property type="match status" value="1"/>
</dbReference>
<comment type="catalytic activity">
    <reaction evidence="1">
        <text>GTP = 3',5'-cyclic GMP + diphosphate</text>
        <dbReference type="Rhea" id="RHEA:13665"/>
        <dbReference type="ChEBI" id="CHEBI:33019"/>
        <dbReference type="ChEBI" id="CHEBI:37565"/>
        <dbReference type="ChEBI" id="CHEBI:57746"/>
        <dbReference type="EC" id="4.6.1.2"/>
    </reaction>
</comment>
<reference evidence="11 12" key="1">
    <citation type="submission" date="2018-11" db="EMBL/GenBank/DDBJ databases">
        <authorList>
            <consortium name="Pathogen Informatics"/>
        </authorList>
    </citation>
    <scope>NUCLEOTIDE SEQUENCE [LARGE SCALE GENOMIC DNA]</scope>
</reference>
<evidence type="ECO:0000256" key="7">
    <source>
        <dbReference type="ARBA" id="ARBA00023180"/>
    </source>
</evidence>
<feature type="region of interest" description="Disordered" evidence="9">
    <location>
        <begin position="129"/>
        <end position="155"/>
    </location>
</feature>
<accession>A0A3P7YV34</accession>
<evidence type="ECO:0000256" key="1">
    <source>
        <dbReference type="ARBA" id="ARBA00001436"/>
    </source>
</evidence>
<evidence type="ECO:0000256" key="5">
    <source>
        <dbReference type="ARBA" id="ARBA00022989"/>
    </source>
</evidence>
<dbReference type="Pfam" id="PF00211">
    <property type="entry name" value="Guanylate_cyc"/>
    <property type="match status" value="1"/>
</dbReference>
<evidence type="ECO:0000259" key="10">
    <source>
        <dbReference type="Pfam" id="PF00211"/>
    </source>
</evidence>
<accession>A0A183FI55</accession>
<evidence type="ECO:0000313" key="11">
    <source>
        <dbReference type="EMBL" id="VDO68653.1"/>
    </source>
</evidence>
<gene>
    <name evidence="11" type="ORF">HPBE_LOCUS6532</name>
</gene>
<feature type="compositionally biased region" description="Basic and acidic residues" evidence="9">
    <location>
        <begin position="143"/>
        <end position="155"/>
    </location>
</feature>
<feature type="domain" description="Guanylate cyclase" evidence="10">
    <location>
        <begin position="67"/>
        <end position="108"/>
    </location>
</feature>
<dbReference type="WBParaSite" id="HPBE_0000653101-mRNA-1">
    <property type="protein sequence ID" value="HPBE_0000653101-mRNA-1"/>
    <property type="gene ID" value="HPBE_0000653101"/>
</dbReference>
<evidence type="ECO:0000256" key="9">
    <source>
        <dbReference type="SAM" id="MobiDB-lite"/>
    </source>
</evidence>
<reference evidence="13" key="2">
    <citation type="submission" date="2019-09" db="UniProtKB">
        <authorList>
            <consortium name="WormBaseParasite"/>
        </authorList>
    </citation>
    <scope>IDENTIFICATION</scope>
</reference>
<dbReference type="GO" id="GO:0000166">
    <property type="term" value="F:nucleotide binding"/>
    <property type="evidence" value="ECO:0007669"/>
    <property type="project" value="UniProtKB-KW"/>
</dbReference>
<dbReference type="GO" id="GO:0007168">
    <property type="term" value="P:receptor guanylyl cyclase signaling pathway"/>
    <property type="evidence" value="ECO:0007669"/>
    <property type="project" value="TreeGrafter"/>
</dbReference>
<dbReference type="PANTHER" id="PTHR11920:SF495">
    <property type="entry name" value="RECEPTOR-TYPE GUANYLATE CYCLASE GCY-7"/>
    <property type="match status" value="1"/>
</dbReference>
<dbReference type="GO" id="GO:0035556">
    <property type="term" value="P:intracellular signal transduction"/>
    <property type="evidence" value="ECO:0007669"/>
    <property type="project" value="InterPro"/>
</dbReference>
<protein>
    <submittedName>
        <fullName evidence="13">Guanylate cyclase domain-containing protein</fullName>
    </submittedName>
</protein>
<keyword evidence="7" id="KW-0325">Glycoprotein</keyword>
<feature type="region of interest" description="Disordered" evidence="9">
    <location>
        <begin position="1"/>
        <end position="24"/>
    </location>
</feature>